<gene>
    <name evidence="1" type="ORF">R3P38DRAFT_2758943</name>
</gene>
<protein>
    <submittedName>
        <fullName evidence="1">Uncharacterized protein</fullName>
    </submittedName>
</protein>
<dbReference type="Proteomes" id="UP001362999">
    <property type="component" value="Unassembled WGS sequence"/>
</dbReference>
<evidence type="ECO:0000313" key="1">
    <source>
        <dbReference type="EMBL" id="KAK7059524.1"/>
    </source>
</evidence>
<comment type="caution">
    <text evidence="1">The sequence shown here is derived from an EMBL/GenBank/DDBJ whole genome shotgun (WGS) entry which is preliminary data.</text>
</comment>
<proteinExistence type="predicted"/>
<dbReference type="EMBL" id="JAWWNJ010000003">
    <property type="protein sequence ID" value="KAK7059524.1"/>
    <property type="molecule type" value="Genomic_DNA"/>
</dbReference>
<keyword evidence="2" id="KW-1185">Reference proteome</keyword>
<sequence length="154" mass="17198">MQWFFDFDDASLVLPMRQLNFDTNHSIQPILEPWTKIFDSGDSRMLKSQFVLVTLFFAKLASNIATGEQSFAWDIDGSASHSGKLADIPVDKGKLKFVFKVLILDGTPYVAKRCFALGDGSPVSILGNREQLVKEATTLGRTLKISRGNVKRKE</sequence>
<dbReference type="AlphaFoldDB" id="A0AAW0E294"/>
<reference evidence="1 2" key="1">
    <citation type="journal article" date="2024" name="J Genomics">
        <title>Draft genome sequencing and assembly of Favolaschia claudopus CIRM-BRFM 2984 isolated from oak limbs.</title>
        <authorList>
            <person name="Navarro D."/>
            <person name="Drula E."/>
            <person name="Chaduli D."/>
            <person name="Cazenave R."/>
            <person name="Ahrendt S."/>
            <person name="Wang J."/>
            <person name="Lipzen A."/>
            <person name="Daum C."/>
            <person name="Barry K."/>
            <person name="Grigoriev I.V."/>
            <person name="Favel A."/>
            <person name="Rosso M.N."/>
            <person name="Martin F."/>
        </authorList>
    </citation>
    <scope>NUCLEOTIDE SEQUENCE [LARGE SCALE GENOMIC DNA]</scope>
    <source>
        <strain evidence="1 2">CIRM-BRFM 2984</strain>
    </source>
</reference>
<name>A0AAW0E294_9AGAR</name>
<accession>A0AAW0E294</accession>
<evidence type="ECO:0000313" key="2">
    <source>
        <dbReference type="Proteomes" id="UP001362999"/>
    </source>
</evidence>
<organism evidence="1 2">
    <name type="scientific">Favolaschia claudopus</name>
    <dbReference type="NCBI Taxonomy" id="2862362"/>
    <lineage>
        <taxon>Eukaryota</taxon>
        <taxon>Fungi</taxon>
        <taxon>Dikarya</taxon>
        <taxon>Basidiomycota</taxon>
        <taxon>Agaricomycotina</taxon>
        <taxon>Agaricomycetes</taxon>
        <taxon>Agaricomycetidae</taxon>
        <taxon>Agaricales</taxon>
        <taxon>Marasmiineae</taxon>
        <taxon>Mycenaceae</taxon>
        <taxon>Favolaschia</taxon>
    </lineage>
</organism>